<feature type="compositionally biased region" description="Polar residues" evidence="1">
    <location>
        <begin position="1"/>
        <end position="10"/>
    </location>
</feature>
<evidence type="ECO:0000256" key="1">
    <source>
        <dbReference type="SAM" id="MobiDB-lite"/>
    </source>
</evidence>
<feature type="compositionally biased region" description="Basic and acidic residues" evidence="1">
    <location>
        <begin position="89"/>
        <end position="100"/>
    </location>
</feature>
<organism evidence="2 3">
    <name type="scientific">Austropuccinia psidii MF-1</name>
    <dbReference type="NCBI Taxonomy" id="1389203"/>
    <lineage>
        <taxon>Eukaryota</taxon>
        <taxon>Fungi</taxon>
        <taxon>Dikarya</taxon>
        <taxon>Basidiomycota</taxon>
        <taxon>Pucciniomycotina</taxon>
        <taxon>Pucciniomycetes</taxon>
        <taxon>Pucciniales</taxon>
        <taxon>Sphaerophragmiaceae</taxon>
        <taxon>Austropuccinia</taxon>
    </lineage>
</organism>
<accession>A0A9Q3PM38</accession>
<feature type="compositionally biased region" description="Polar residues" evidence="1">
    <location>
        <begin position="141"/>
        <end position="160"/>
    </location>
</feature>
<reference evidence="2" key="1">
    <citation type="submission" date="2021-03" db="EMBL/GenBank/DDBJ databases">
        <title>Draft genome sequence of rust myrtle Austropuccinia psidii MF-1, a brazilian biotype.</title>
        <authorList>
            <person name="Quecine M.C."/>
            <person name="Pachon D.M.R."/>
            <person name="Bonatelli M.L."/>
            <person name="Correr F.H."/>
            <person name="Franceschini L.M."/>
            <person name="Leite T.F."/>
            <person name="Margarido G.R.A."/>
            <person name="Almeida C.A."/>
            <person name="Ferrarezi J.A."/>
            <person name="Labate C.A."/>
        </authorList>
    </citation>
    <scope>NUCLEOTIDE SEQUENCE</scope>
    <source>
        <strain evidence="2">MF-1</strain>
    </source>
</reference>
<dbReference type="Proteomes" id="UP000765509">
    <property type="component" value="Unassembled WGS sequence"/>
</dbReference>
<keyword evidence="3" id="KW-1185">Reference proteome</keyword>
<protein>
    <submittedName>
        <fullName evidence="2">Uncharacterized protein</fullName>
    </submittedName>
</protein>
<dbReference type="AlphaFoldDB" id="A0A9Q3PM38"/>
<comment type="caution">
    <text evidence="2">The sequence shown here is derived from an EMBL/GenBank/DDBJ whole genome shotgun (WGS) entry which is preliminary data.</text>
</comment>
<feature type="region of interest" description="Disordered" evidence="1">
    <location>
        <begin position="85"/>
        <end position="181"/>
    </location>
</feature>
<feature type="region of interest" description="Disordered" evidence="1">
    <location>
        <begin position="1"/>
        <end position="28"/>
    </location>
</feature>
<sequence>MEATIQSNQMDLDKEEARPGPDLVSPPQERHVWRILGFPPIPQGLCLQPLIPSTKTGTEQPRKRSGKYAQAFGGGHELLLTHQELSGSGEDHRTLRRDEPIVLQNTRSKDKELVKEPKSFIHRPDKGIGNDSSFGERRTSGVYQLQTSSINVQRQTQGTSEEAERSQEPSRQGKRKNQLAQTLPTRVQDPQIGAFSHVQCFQYGQNSYGIHSQIAGKDEEDFSMKIIDEIHFIKSNIELKPGKFDAKLTKKASDINYLKKNDIVSSEWHESTIDRLHLI</sequence>
<feature type="compositionally biased region" description="Basic and acidic residues" evidence="1">
    <location>
        <begin position="107"/>
        <end position="139"/>
    </location>
</feature>
<proteinExistence type="predicted"/>
<gene>
    <name evidence="2" type="ORF">O181_105236</name>
</gene>
<name>A0A9Q3PM38_9BASI</name>
<evidence type="ECO:0000313" key="2">
    <source>
        <dbReference type="EMBL" id="MBW0565521.1"/>
    </source>
</evidence>
<dbReference type="EMBL" id="AVOT02077584">
    <property type="protein sequence ID" value="MBW0565521.1"/>
    <property type="molecule type" value="Genomic_DNA"/>
</dbReference>
<evidence type="ECO:0000313" key="3">
    <source>
        <dbReference type="Proteomes" id="UP000765509"/>
    </source>
</evidence>